<dbReference type="InterPro" id="IPR043504">
    <property type="entry name" value="Peptidase_S1_PA_chymotrypsin"/>
</dbReference>
<keyword evidence="3 6" id="KW-0378">Hydrolase</keyword>
<dbReference type="PANTHER" id="PTHR24253">
    <property type="entry name" value="TRANSMEMBRANE PROTEASE SERINE"/>
    <property type="match status" value="1"/>
</dbReference>
<evidence type="ECO:0000256" key="7">
    <source>
        <dbReference type="SAM" id="SignalP"/>
    </source>
</evidence>
<sequence length="338" mass="37096">MASGGGSLGLIACLLLFQSELWEAWAAAAVFSTSDFSSGHSETSMVDPLPPRQVQVTRMAHQDRSSPFKPFSFGCGQPLMKIIGGADAKEGKWPWQVSVRVRHMHVCGGSLISAQWVLTAAHCIYSRIAYNVKMGDRSVYHENTSLVIPIQKIVVHPQFSSATVVKNDIALLKLQHPVNFTSQIHPICIPPENFILKTGTKCWVTGWGKKDPGDPNVPAEILQEVDQNIIHYAECNEMLKKATSTSNDLVKRGMICAYKGQGKDSCQGDSGGPLVCEFFDKWVQVGIVSWGIGCGRRGHPAVYTEVAFYSKWLTEVVNQAACFSPRVFLILPLCSLTL</sequence>
<dbReference type="Pfam" id="PF00089">
    <property type="entry name" value="Trypsin"/>
    <property type="match status" value="1"/>
</dbReference>
<dbReference type="InterPro" id="IPR018114">
    <property type="entry name" value="TRYPSIN_HIS"/>
</dbReference>
<dbReference type="GO" id="GO:0008233">
    <property type="term" value="F:peptidase activity"/>
    <property type="evidence" value="ECO:0007669"/>
    <property type="project" value="UniProtKB-KW"/>
</dbReference>
<organism evidence="9 10">
    <name type="scientific">Microtus ochrogaster</name>
    <name type="common">Prairie vole</name>
    <dbReference type="NCBI Taxonomy" id="79684"/>
    <lineage>
        <taxon>Eukaryota</taxon>
        <taxon>Metazoa</taxon>
        <taxon>Chordata</taxon>
        <taxon>Craniata</taxon>
        <taxon>Vertebrata</taxon>
        <taxon>Euteleostomi</taxon>
        <taxon>Mammalia</taxon>
        <taxon>Eutheria</taxon>
        <taxon>Euarchontoglires</taxon>
        <taxon>Glires</taxon>
        <taxon>Rodentia</taxon>
        <taxon>Myomorpha</taxon>
        <taxon>Muroidea</taxon>
        <taxon>Cricetidae</taxon>
        <taxon>Arvicolinae</taxon>
        <taxon>Microtus</taxon>
    </lineage>
</organism>
<dbReference type="RefSeq" id="XP_005348058.1">
    <property type="nucleotide sequence ID" value="XM_005348001.1"/>
</dbReference>
<evidence type="ECO:0000259" key="8">
    <source>
        <dbReference type="PROSITE" id="PS50240"/>
    </source>
</evidence>
<gene>
    <name evidence="10" type="primary">Prss42</name>
</gene>
<dbReference type="CDD" id="cd00190">
    <property type="entry name" value="Tryp_SPc"/>
    <property type="match status" value="1"/>
</dbReference>
<dbReference type="Gene3D" id="2.40.10.10">
    <property type="entry name" value="Trypsin-like serine proteases"/>
    <property type="match status" value="2"/>
</dbReference>
<dbReference type="GO" id="GO:0006508">
    <property type="term" value="P:proteolysis"/>
    <property type="evidence" value="ECO:0007669"/>
    <property type="project" value="UniProtKB-KW"/>
</dbReference>
<reference evidence="10" key="1">
    <citation type="submission" date="2025-08" db="UniProtKB">
        <authorList>
            <consortium name="RefSeq"/>
        </authorList>
    </citation>
    <scope>IDENTIFICATION</scope>
</reference>
<dbReference type="PROSITE" id="PS00134">
    <property type="entry name" value="TRYPSIN_HIS"/>
    <property type="match status" value="1"/>
</dbReference>
<dbReference type="PROSITE" id="PS00135">
    <property type="entry name" value="TRYPSIN_SER"/>
    <property type="match status" value="1"/>
</dbReference>
<accession>A0ABM0KKB8</accession>
<evidence type="ECO:0000256" key="3">
    <source>
        <dbReference type="ARBA" id="ARBA00022801"/>
    </source>
</evidence>
<dbReference type="Proteomes" id="UP000694915">
    <property type="component" value="Chromosome 5"/>
</dbReference>
<evidence type="ECO:0000256" key="1">
    <source>
        <dbReference type="ARBA" id="ARBA00022670"/>
    </source>
</evidence>
<keyword evidence="1 6" id="KW-0645">Protease</keyword>
<keyword evidence="6" id="KW-0720">Serine protease</keyword>
<feature type="domain" description="Peptidase S1" evidence="8">
    <location>
        <begin position="82"/>
        <end position="318"/>
    </location>
</feature>
<evidence type="ECO:0000256" key="2">
    <source>
        <dbReference type="ARBA" id="ARBA00022729"/>
    </source>
</evidence>
<evidence type="ECO:0000313" key="10">
    <source>
        <dbReference type="RefSeq" id="XP_005348058.1"/>
    </source>
</evidence>
<evidence type="ECO:0000256" key="4">
    <source>
        <dbReference type="ARBA" id="ARBA00023157"/>
    </source>
</evidence>
<keyword evidence="4" id="KW-1015">Disulfide bond</keyword>
<evidence type="ECO:0000313" key="9">
    <source>
        <dbReference type="Proteomes" id="UP000694915"/>
    </source>
</evidence>
<name>A0ABM0KKB8_MICOH</name>
<dbReference type="InterPro" id="IPR033116">
    <property type="entry name" value="TRYPSIN_SER"/>
</dbReference>
<proteinExistence type="predicted"/>
<dbReference type="InterPro" id="IPR001254">
    <property type="entry name" value="Trypsin_dom"/>
</dbReference>
<evidence type="ECO:0000256" key="6">
    <source>
        <dbReference type="RuleBase" id="RU363034"/>
    </source>
</evidence>
<dbReference type="PRINTS" id="PR00722">
    <property type="entry name" value="CHYMOTRYPSIN"/>
</dbReference>
<keyword evidence="9" id="KW-1185">Reference proteome</keyword>
<dbReference type="PANTHER" id="PTHR24253:SF159">
    <property type="entry name" value="SERINE PROTEASE 42"/>
    <property type="match status" value="1"/>
</dbReference>
<dbReference type="SUPFAM" id="SSF50494">
    <property type="entry name" value="Trypsin-like serine proteases"/>
    <property type="match status" value="1"/>
</dbReference>
<feature type="signal peptide" evidence="7">
    <location>
        <begin position="1"/>
        <end position="26"/>
    </location>
</feature>
<dbReference type="InterPro" id="IPR009003">
    <property type="entry name" value="Peptidase_S1_PA"/>
</dbReference>
<protein>
    <submittedName>
        <fullName evidence="10">Serine protease 42</fullName>
    </submittedName>
</protein>
<keyword evidence="2 7" id="KW-0732">Signal</keyword>
<dbReference type="InterPro" id="IPR001314">
    <property type="entry name" value="Peptidase_S1A"/>
</dbReference>
<feature type="chain" id="PRO_5045231672" evidence="7">
    <location>
        <begin position="27"/>
        <end position="338"/>
    </location>
</feature>
<dbReference type="GeneID" id="101986434"/>
<keyword evidence="5" id="KW-0325">Glycoprotein</keyword>
<dbReference type="PROSITE" id="PS50240">
    <property type="entry name" value="TRYPSIN_DOM"/>
    <property type="match status" value="1"/>
</dbReference>
<evidence type="ECO:0000256" key="5">
    <source>
        <dbReference type="ARBA" id="ARBA00023180"/>
    </source>
</evidence>
<dbReference type="SMART" id="SM00020">
    <property type="entry name" value="Tryp_SPc"/>
    <property type="match status" value="1"/>
</dbReference>